<evidence type="ECO:0000313" key="3">
    <source>
        <dbReference type="Proteomes" id="UP001165205"/>
    </source>
</evidence>
<organism evidence="2 3">
    <name type="scientific">Aspergillus oryzae</name>
    <name type="common">Yellow koji mold</name>
    <dbReference type="NCBI Taxonomy" id="5062"/>
    <lineage>
        <taxon>Eukaryota</taxon>
        <taxon>Fungi</taxon>
        <taxon>Dikarya</taxon>
        <taxon>Ascomycota</taxon>
        <taxon>Pezizomycotina</taxon>
        <taxon>Eurotiomycetes</taxon>
        <taxon>Eurotiomycetidae</taxon>
        <taxon>Eurotiales</taxon>
        <taxon>Aspergillaceae</taxon>
        <taxon>Aspergillus</taxon>
        <taxon>Aspergillus subgen. Circumdati</taxon>
    </lineage>
</organism>
<reference evidence="2" key="1">
    <citation type="submission" date="2023-04" db="EMBL/GenBank/DDBJ databases">
        <title>Aspergillus oryzae NBRC 4228.</title>
        <authorList>
            <person name="Ichikawa N."/>
            <person name="Sato H."/>
            <person name="Tonouchi N."/>
        </authorList>
    </citation>
    <scope>NUCLEOTIDE SEQUENCE</scope>
    <source>
        <strain evidence="2">NBRC 4228</strain>
    </source>
</reference>
<evidence type="ECO:0000313" key="2">
    <source>
        <dbReference type="EMBL" id="GMG37532.1"/>
    </source>
</evidence>
<sequence length="76" mass="8502">MPLLDAHSGPSYGTLDQMERHDQYEGEQLLPTGYDSDDHGSEITSDDSVQEGVRKIEAINLTWTTKSLVVAYVRYA</sequence>
<proteinExistence type="predicted"/>
<feature type="region of interest" description="Disordered" evidence="1">
    <location>
        <begin position="1"/>
        <end position="49"/>
    </location>
</feature>
<name>A0AAN5C2T7_ASPOZ</name>
<comment type="caution">
    <text evidence="2">The sequence shown here is derived from an EMBL/GenBank/DDBJ whole genome shotgun (WGS) entry which is preliminary data.</text>
</comment>
<dbReference type="AlphaFoldDB" id="A0AAN5C2T7"/>
<accession>A0AAN5C2T7</accession>
<dbReference type="EMBL" id="BSYA01000245">
    <property type="protein sequence ID" value="GMG37532.1"/>
    <property type="molecule type" value="Genomic_DNA"/>
</dbReference>
<dbReference type="Proteomes" id="UP001165205">
    <property type="component" value="Unassembled WGS sequence"/>
</dbReference>
<gene>
    <name evidence="2" type="ORF">Aory04_001237700</name>
</gene>
<protein>
    <submittedName>
        <fullName evidence="2">Unnamed protein product</fullName>
    </submittedName>
</protein>
<evidence type="ECO:0000256" key="1">
    <source>
        <dbReference type="SAM" id="MobiDB-lite"/>
    </source>
</evidence>